<sequence>TILKKNITTNQNNDQDEDQTEDQVEDQTKDQVEDKSENNKPHPCINAIIVQKFLNMELQLEYKHILTIIVNQDIYNDEDMEIDNIIYKKEICKSIEEEIEPIYLSDIDNNS</sequence>
<feature type="non-terminal residue" evidence="1">
    <location>
        <position position="1"/>
    </location>
</feature>
<accession>A0ACA9Q3M6</accession>
<gene>
    <name evidence="1" type="ORF">RPERSI_LOCUS12670</name>
</gene>
<comment type="caution">
    <text evidence="1">The sequence shown here is derived from an EMBL/GenBank/DDBJ whole genome shotgun (WGS) entry which is preliminary data.</text>
</comment>
<evidence type="ECO:0000313" key="1">
    <source>
        <dbReference type="EMBL" id="CAG8736074.1"/>
    </source>
</evidence>
<dbReference type="EMBL" id="CAJVQC010027313">
    <property type="protein sequence ID" value="CAG8736074.1"/>
    <property type="molecule type" value="Genomic_DNA"/>
</dbReference>
<organism evidence="1 2">
    <name type="scientific">Racocetra persica</name>
    <dbReference type="NCBI Taxonomy" id="160502"/>
    <lineage>
        <taxon>Eukaryota</taxon>
        <taxon>Fungi</taxon>
        <taxon>Fungi incertae sedis</taxon>
        <taxon>Mucoromycota</taxon>
        <taxon>Glomeromycotina</taxon>
        <taxon>Glomeromycetes</taxon>
        <taxon>Diversisporales</taxon>
        <taxon>Gigasporaceae</taxon>
        <taxon>Racocetra</taxon>
    </lineage>
</organism>
<keyword evidence="2" id="KW-1185">Reference proteome</keyword>
<evidence type="ECO:0000313" key="2">
    <source>
        <dbReference type="Proteomes" id="UP000789920"/>
    </source>
</evidence>
<dbReference type="Proteomes" id="UP000789920">
    <property type="component" value="Unassembled WGS sequence"/>
</dbReference>
<proteinExistence type="predicted"/>
<protein>
    <submittedName>
        <fullName evidence="1">33015_t:CDS:1</fullName>
    </submittedName>
</protein>
<reference evidence="1" key="1">
    <citation type="submission" date="2021-06" db="EMBL/GenBank/DDBJ databases">
        <authorList>
            <person name="Kallberg Y."/>
            <person name="Tangrot J."/>
            <person name="Rosling A."/>
        </authorList>
    </citation>
    <scope>NUCLEOTIDE SEQUENCE</scope>
    <source>
        <strain evidence="1">MA461A</strain>
    </source>
</reference>
<name>A0ACA9Q3M6_9GLOM</name>
<feature type="non-terminal residue" evidence="1">
    <location>
        <position position="111"/>
    </location>
</feature>